<evidence type="ECO:0000256" key="3">
    <source>
        <dbReference type="RuleBase" id="RU004075"/>
    </source>
</evidence>
<dbReference type="OrthoDB" id="9804366at2"/>
<accession>A0A562T7N2</accession>
<dbReference type="GO" id="GO:0016829">
    <property type="term" value="F:lyase activity"/>
    <property type="evidence" value="ECO:0007669"/>
    <property type="project" value="UniProtKB-KW"/>
</dbReference>
<evidence type="ECO:0000259" key="5">
    <source>
        <dbReference type="Pfam" id="PF00266"/>
    </source>
</evidence>
<sequence>MHTPRLTQQDISALRSDTPGVNDRIHFNNAGTGLALAPVLDGVKAHLDLEAKIGGYEAAEDAKTGVQSFYPNIAALIGAHPEEIAYVENATRAWDMAFYGIPFKAGDRVITGRSEYVSNFVAMLQVKKQYGTEIDIIGDDDDGQIDLASLEQAIGPRTRLIAVTHVPTFGGLINPVEEIGQIAKKHNLLYLLDACQSVGQVPVDVRTIGCHILSGTGRKYLRGPRGTGFLYVSNEVLDQIEPPFVDLESTRWIDANTYVLQEGARRFENWERYVAGQIGLGIAASYAIGYGMESLSSRILELGSILRTELAARPGISVHDKGARKGGIVTFLVDGQDPEATKAQLSAYGINVSVSKAASARIDMPLRGLPALVRASVHAFNTEQEIETVLRALTADRAVKQALKEL</sequence>
<dbReference type="PANTHER" id="PTHR43586">
    <property type="entry name" value="CYSTEINE DESULFURASE"/>
    <property type="match status" value="1"/>
</dbReference>
<evidence type="ECO:0000256" key="2">
    <source>
        <dbReference type="ARBA" id="ARBA00022898"/>
    </source>
</evidence>
<dbReference type="EMBL" id="VLLF01000003">
    <property type="protein sequence ID" value="TWI89659.1"/>
    <property type="molecule type" value="Genomic_DNA"/>
</dbReference>
<keyword evidence="7" id="KW-1185">Reference proteome</keyword>
<dbReference type="InterPro" id="IPR020578">
    <property type="entry name" value="Aminotrans_V_PyrdxlP_BS"/>
</dbReference>
<dbReference type="Gene3D" id="3.40.640.10">
    <property type="entry name" value="Type I PLP-dependent aspartate aminotransferase-like (Major domain)"/>
    <property type="match status" value="1"/>
</dbReference>
<evidence type="ECO:0000313" key="6">
    <source>
        <dbReference type="EMBL" id="TWI89659.1"/>
    </source>
</evidence>
<dbReference type="SUPFAM" id="SSF53383">
    <property type="entry name" value="PLP-dependent transferases"/>
    <property type="match status" value="1"/>
</dbReference>
<dbReference type="InterPro" id="IPR015421">
    <property type="entry name" value="PyrdxlP-dep_Trfase_major"/>
</dbReference>
<dbReference type="Proteomes" id="UP000320593">
    <property type="component" value="Unassembled WGS sequence"/>
</dbReference>
<keyword evidence="2" id="KW-0663">Pyridoxal phosphate</keyword>
<evidence type="ECO:0000256" key="4">
    <source>
        <dbReference type="RuleBase" id="RU004504"/>
    </source>
</evidence>
<reference evidence="6 7" key="1">
    <citation type="submission" date="2019-07" db="EMBL/GenBank/DDBJ databases">
        <title>Genomic Encyclopedia of Archaeal and Bacterial Type Strains, Phase II (KMG-II): from individual species to whole genera.</title>
        <authorList>
            <person name="Goeker M."/>
        </authorList>
    </citation>
    <scope>NUCLEOTIDE SEQUENCE [LARGE SCALE GENOMIC DNA]</scope>
    <source>
        <strain evidence="6 7">ATCC BAA-252</strain>
    </source>
</reference>
<keyword evidence="6" id="KW-0456">Lyase</keyword>
<dbReference type="PROSITE" id="PS00595">
    <property type="entry name" value="AA_TRANSFER_CLASS_5"/>
    <property type="match status" value="1"/>
</dbReference>
<dbReference type="Gene3D" id="3.90.1150.10">
    <property type="entry name" value="Aspartate Aminotransferase, domain 1"/>
    <property type="match status" value="1"/>
</dbReference>
<gene>
    <name evidence="6" type="ORF">JM93_01865</name>
</gene>
<dbReference type="RefSeq" id="WP_145342463.1">
    <property type="nucleotide sequence ID" value="NZ_SMLY01000073.1"/>
</dbReference>
<dbReference type="InterPro" id="IPR000192">
    <property type="entry name" value="Aminotrans_V_dom"/>
</dbReference>
<comment type="caution">
    <text evidence="6">The sequence shown here is derived from an EMBL/GenBank/DDBJ whole genome shotgun (WGS) entry which is preliminary data.</text>
</comment>
<evidence type="ECO:0000313" key="7">
    <source>
        <dbReference type="Proteomes" id="UP000320593"/>
    </source>
</evidence>
<comment type="similarity">
    <text evidence="3">Belongs to the class-V pyridoxal-phosphate-dependent aminotransferase family.</text>
</comment>
<dbReference type="Pfam" id="PF00266">
    <property type="entry name" value="Aminotran_5"/>
    <property type="match status" value="1"/>
</dbReference>
<dbReference type="InterPro" id="IPR015422">
    <property type="entry name" value="PyrdxlP-dep_Trfase_small"/>
</dbReference>
<dbReference type="AlphaFoldDB" id="A0A562T7N2"/>
<comment type="cofactor">
    <cofactor evidence="1 4">
        <name>pyridoxal 5'-phosphate</name>
        <dbReference type="ChEBI" id="CHEBI:597326"/>
    </cofactor>
</comment>
<evidence type="ECO:0000256" key="1">
    <source>
        <dbReference type="ARBA" id="ARBA00001933"/>
    </source>
</evidence>
<feature type="domain" description="Aminotransferase class V" evidence="5">
    <location>
        <begin position="26"/>
        <end position="388"/>
    </location>
</feature>
<proteinExistence type="inferred from homology"/>
<name>A0A562T7N2_9HYPH</name>
<protein>
    <submittedName>
        <fullName evidence="6">Selenocysteine lyase/cysteine desulfurase</fullName>
    </submittedName>
</protein>
<dbReference type="PANTHER" id="PTHR43586:SF24">
    <property type="entry name" value="BLR4730 PROTEIN"/>
    <property type="match status" value="1"/>
</dbReference>
<dbReference type="InterPro" id="IPR015424">
    <property type="entry name" value="PyrdxlP-dep_Trfase"/>
</dbReference>
<organism evidence="6 7">
    <name type="scientific">Roseibium hamelinense</name>
    <dbReference type="NCBI Taxonomy" id="150831"/>
    <lineage>
        <taxon>Bacteria</taxon>
        <taxon>Pseudomonadati</taxon>
        <taxon>Pseudomonadota</taxon>
        <taxon>Alphaproteobacteria</taxon>
        <taxon>Hyphomicrobiales</taxon>
        <taxon>Stappiaceae</taxon>
        <taxon>Roseibium</taxon>
    </lineage>
</organism>